<dbReference type="OrthoDB" id="3062963at2759"/>
<feature type="region of interest" description="Disordered" evidence="1">
    <location>
        <begin position="75"/>
        <end position="103"/>
    </location>
</feature>
<sequence length="279" mass="29218">MATFYSSFFSSGLLAVDADGVHRPDQTTPRAFNRTFVDDMTPTASSFSAPTVPAASDVIPSLLAQTEAITISADRPRVRRRRSSVGLSSSPVAPLKAAPPLPRAAVHLQRQSMPTGMMSPNRSRSGSISDFHRSAMGMTSMASSDATNSTNLMGRLRSGSVGNSLRSVSRRVRKPAAANAPAPPPPTAPLPAPPTLCLPPGGADLATLPRAPRRPLSRRVQTADGAPVVLHTPSIAIPKRGSTMEDSLPSSPLVSSFNGEGGYPTPLETPGEVRGEYFA</sequence>
<dbReference type="HOGENOM" id="CLU_956549_0_0_1"/>
<feature type="compositionally biased region" description="Low complexity" evidence="1">
    <location>
        <begin position="198"/>
        <end position="210"/>
    </location>
</feature>
<name>A0A0C3P4A8_PHLG1</name>
<dbReference type="EMBL" id="KN840438">
    <property type="protein sequence ID" value="KIP12804.1"/>
    <property type="molecule type" value="Genomic_DNA"/>
</dbReference>
<feature type="region of interest" description="Disordered" evidence="1">
    <location>
        <begin position="139"/>
        <end position="224"/>
    </location>
</feature>
<feature type="compositionally biased region" description="Low complexity" evidence="1">
    <location>
        <begin position="84"/>
        <end position="96"/>
    </location>
</feature>
<proteinExistence type="predicted"/>
<evidence type="ECO:0000313" key="2">
    <source>
        <dbReference type="EMBL" id="KIP12804.1"/>
    </source>
</evidence>
<reference evidence="2 3" key="1">
    <citation type="journal article" date="2014" name="PLoS Genet.">
        <title>Analysis of the Phlebiopsis gigantea genome, transcriptome and secretome provides insight into its pioneer colonization strategies of wood.</title>
        <authorList>
            <person name="Hori C."/>
            <person name="Ishida T."/>
            <person name="Igarashi K."/>
            <person name="Samejima M."/>
            <person name="Suzuki H."/>
            <person name="Master E."/>
            <person name="Ferreira P."/>
            <person name="Ruiz-Duenas F.J."/>
            <person name="Held B."/>
            <person name="Canessa P."/>
            <person name="Larrondo L.F."/>
            <person name="Schmoll M."/>
            <person name="Druzhinina I.S."/>
            <person name="Kubicek C.P."/>
            <person name="Gaskell J.A."/>
            <person name="Kersten P."/>
            <person name="St John F."/>
            <person name="Glasner J."/>
            <person name="Sabat G."/>
            <person name="Splinter BonDurant S."/>
            <person name="Syed K."/>
            <person name="Yadav J."/>
            <person name="Mgbeahuruike A.C."/>
            <person name="Kovalchuk A."/>
            <person name="Asiegbu F.O."/>
            <person name="Lackner G."/>
            <person name="Hoffmeister D."/>
            <person name="Rencoret J."/>
            <person name="Gutierrez A."/>
            <person name="Sun H."/>
            <person name="Lindquist E."/>
            <person name="Barry K."/>
            <person name="Riley R."/>
            <person name="Grigoriev I.V."/>
            <person name="Henrissat B."/>
            <person name="Kues U."/>
            <person name="Berka R.M."/>
            <person name="Martinez A.T."/>
            <person name="Covert S.F."/>
            <person name="Blanchette R.A."/>
            <person name="Cullen D."/>
        </authorList>
    </citation>
    <scope>NUCLEOTIDE SEQUENCE [LARGE SCALE GENOMIC DNA]</scope>
    <source>
        <strain evidence="2 3">11061_1 CR5-6</strain>
    </source>
</reference>
<evidence type="ECO:0000313" key="3">
    <source>
        <dbReference type="Proteomes" id="UP000053257"/>
    </source>
</evidence>
<organism evidence="2 3">
    <name type="scientific">Phlebiopsis gigantea (strain 11061_1 CR5-6)</name>
    <name type="common">White-rot fungus</name>
    <name type="synonym">Peniophora gigantea</name>
    <dbReference type="NCBI Taxonomy" id="745531"/>
    <lineage>
        <taxon>Eukaryota</taxon>
        <taxon>Fungi</taxon>
        <taxon>Dikarya</taxon>
        <taxon>Basidiomycota</taxon>
        <taxon>Agaricomycotina</taxon>
        <taxon>Agaricomycetes</taxon>
        <taxon>Polyporales</taxon>
        <taxon>Phanerochaetaceae</taxon>
        <taxon>Phlebiopsis</taxon>
    </lineage>
</organism>
<protein>
    <submittedName>
        <fullName evidence="2">Uncharacterized protein</fullName>
    </submittedName>
</protein>
<dbReference type="AlphaFoldDB" id="A0A0C3P4A8"/>
<keyword evidence="3" id="KW-1185">Reference proteome</keyword>
<evidence type="ECO:0000256" key="1">
    <source>
        <dbReference type="SAM" id="MobiDB-lite"/>
    </source>
</evidence>
<feature type="compositionally biased region" description="Polar residues" evidence="1">
    <location>
        <begin position="244"/>
        <end position="258"/>
    </location>
</feature>
<feature type="compositionally biased region" description="Pro residues" evidence="1">
    <location>
        <begin position="181"/>
        <end position="197"/>
    </location>
</feature>
<gene>
    <name evidence="2" type="ORF">PHLGIDRAFT_123873</name>
</gene>
<dbReference type="Proteomes" id="UP000053257">
    <property type="component" value="Unassembled WGS sequence"/>
</dbReference>
<feature type="region of interest" description="Disordered" evidence="1">
    <location>
        <begin position="239"/>
        <end position="279"/>
    </location>
</feature>
<accession>A0A0C3P4A8</accession>
<feature type="compositionally biased region" description="Polar residues" evidence="1">
    <location>
        <begin position="140"/>
        <end position="152"/>
    </location>
</feature>